<evidence type="ECO:0000256" key="1">
    <source>
        <dbReference type="ARBA" id="ARBA00004141"/>
    </source>
</evidence>
<evidence type="ECO:0000256" key="4">
    <source>
        <dbReference type="ARBA" id="ARBA00023136"/>
    </source>
</evidence>
<keyword evidence="8" id="KW-1185">Reference proteome</keyword>
<feature type="transmembrane region" description="Helical" evidence="5">
    <location>
        <begin position="436"/>
        <end position="459"/>
    </location>
</feature>
<feature type="transmembrane region" description="Helical" evidence="5">
    <location>
        <begin position="92"/>
        <end position="111"/>
    </location>
</feature>
<dbReference type="InterPro" id="IPR049453">
    <property type="entry name" value="Memb_transporter_dom"/>
</dbReference>
<evidence type="ECO:0000256" key="2">
    <source>
        <dbReference type="ARBA" id="ARBA00022692"/>
    </source>
</evidence>
<sequence>MTNRAGVEGRRGDRYELTRAIRLLGRRLELRSFSLVPEHLNRAEGYRGAVAVALPLVLAIAMGRSEWGWAVYAAFWTCLCDVPGPDWLRRRLLAIFVIGGSVVAFVGSWAASIAPHSGMLVGPLLVFLVTLGAGRLKFGGLVGTLSSVVAVVAIGFPHDLAAAFRLSAAFFAGSAWSYVLITLLWRIDAFDPLRRASRAVSARLLDMADYLAGLHDHPHRDEHWHSDHAEHRRAVRLAIDRFREVLVRFEGEPGPATVAQRELAAAETMFGALLALDQACIDRWGTIDERSALADACRDAVANWCASQRRWSPTETPLAQARATMRGVQAKVTADAFQGCAVAFGSALALLSDRDGNLQVDPAEPPSDVGTGGRSPLAMLQQGLRQAGGLVMVYYAAATFGLGYPYWAAMAVIVVLQGGVRVTWARCLERILGSLLGGLMAHALPLLGGGPIVPALAAVTLTAITMALRSVNYTIFVMFLTMLFVLVTDMLHPGVGIASARVIDNIVGSIAALLAVFAFRPDFGPPLPRRIEDGISANRRYGEAVESNQPIAVIEAARRAAGRASVEAEIAAHDLGGWLHRLFRREADLAALRDMRNVAGHAAMAWHASIGKRRAGA</sequence>
<gene>
    <name evidence="7" type="ORF">HP438_03640</name>
</gene>
<evidence type="ECO:0000256" key="5">
    <source>
        <dbReference type="SAM" id="Phobius"/>
    </source>
</evidence>
<evidence type="ECO:0000259" key="6">
    <source>
        <dbReference type="Pfam" id="PF13515"/>
    </source>
</evidence>
<feature type="transmembrane region" description="Helical" evidence="5">
    <location>
        <begin position="497"/>
        <end position="519"/>
    </location>
</feature>
<keyword evidence="3 5" id="KW-1133">Transmembrane helix</keyword>
<dbReference type="Proteomes" id="UP000536441">
    <property type="component" value="Unassembled WGS sequence"/>
</dbReference>
<dbReference type="Pfam" id="PF13515">
    <property type="entry name" value="FUSC_2"/>
    <property type="match status" value="1"/>
</dbReference>
<comment type="caution">
    <text evidence="7">The sequence shown here is derived from an EMBL/GenBank/DDBJ whole genome shotgun (WGS) entry which is preliminary data.</text>
</comment>
<keyword evidence="2 5" id="KW-0812">Transmembrane</keyword>
<accession>A0A7Y6EG49</accession>
<feature type="transmembrane region" description="Helical" evidence="5">
    <location>
        <begin position="138"/>
        <end position="156"/>
    </location>
</feature>
<dbReference type="GO" id="GO:0016020">
    <property type="term" value="C:membrane"/>
    <property type="evidence" value="ECO:0007669"/>
    <property type="project" value="UniProtKB-SubCell"/>
</dbReference>
<comment type="subcellular location">
    <subcellularLocation>
        <location evidence="1">Membrane</location>
        <topology evidence="1">Multi-pass membrane protein</topology>
    </subcellularLocation>
</comment>
<name>A0A7Y6EG49_9SPHN</name>
<feature type="transmembrane region" description="Helical" evidence="5">
    <location>
        <begin position="392"/>
        <end position="416"/>
    </location>
</feature>
<feature type="transmembrane region" description="Helical" evidence="5">
    <location>
        <begin position="162"/>
        <end position="185"/>
    </location>
</feature>
<evidence type="ECO:0000313" key="8">
    <source>
        <dbReference type="Proteomes" id="UP000536441"/>
    </source>
</evidence>
<dbReference type="RefSeq" id="WP_183988954.1">
    <property type="nucleotide sequence ID" value="NZ_CBCRYR010000023.1"/>
</dbReference>
<protein>
    <submittedName>
        <fullName evidence="7">FUSC family protein</fullName>
    </submittedName>
</protein>
<proteinExistence type="predicted"/>
<evidence type="ECO:0000313" key="7">
    <source>
        <dbReference type="EMBL" id="NUU46070.1"/>
    </source>
</evidence>
<reference evidence="7 8" key="1">
    <citation type="submission" date="2020-05" db="EMBL/GenBank/DDBJ databases">
        <title>Genome Sequencing of Type Strains.</title>
        <authorList>
            <person name="Lemaire J.F."/>
            <person name="Inderbitzin P."/>
            <person name="Gregorio O.A."/>
            <person name="Collins S.B."/>
            <person name="Wespe N."/>
            <person name="Knight-Connoni V."/>
        </authorList>
    </citation>
    <scope>NUCLEOTIDE SEQUENCE [LARGE SCALE GENOMIC DNA]</scope>
    <source>
        <strain evidence="7 8">DSM 100049</strain>
    </source>
</reference>
<keyword evidence="4 5" id="KW-0472">Membrane</keyword>
<dbReference type="EMBL" id="JABMCH010000052">
    <property type="protein sequence ID" value="NUU46070.1"/>
    <property type="molecule type" value="Genomic_DNA"/>
</dbReference>
<dbReference type="AlphaFoldDB" id="A0A7Y6EG49"/>
<feature type="domain" description="Integral membrane bound transporter" evidence="6">
    <location>
        <begin position="394"/>
        <end position="514"/>
    </location>
</feature>
<feature type="transmembrane region" description="Helical" evidence="5">
    <location>
        <begin position="471"/>
        <end position="491"/>
    </location>
</feature>
<evidence type="ECO:0000256" key="3">
    <source>
        <dbReference type="ARBA" id="ARBA00022989"/>
    </source>
</evidence>
<organism evidence="7 8">
    <name type="scientific">Sphingomonas zeae</name>
    <dbReference type="NCBI Taxonomy" id="1646122"/>
    <lineage>
        <taxon>Bacteria</taxon>
        <taxon>Pseudomonadati</taxon>
        <taxon>Pseudomonadota</taxon>
        <taxon>Alphaproteobacteria</taxon>
        <taxon>Sphingomonadales</taxon>
        <taxon>Sphingomonadaceae</taxon>
        <taxon>Sphingomonas</taxon>
    </lineage>
</organism>